<accession>A0A016U6V9</accession>
<sequence length="69" mass="7821">MQCLRVLRAKKISTLECARRKMQIFWLLSSASSQHSEPLGFEPTLLIELHLASPLSYPLGNSRPHTALF</sequence>
<reference evidence="2" key="1">
    <citation type="journal article" date="2015" name="Nat. Genet.">
        <title>The genome and transcriptome of the zoonotic hookworm Ancylostoma ceylanicum identify infection-specific gene families.</title>
        <authorList>
            <person name="Schwarz E.M."/>
            <person name="Hu Y."/>
            <person name="Antoshechkin I."/>
            <person name="Miller M.M."/>
            <person name="Sternberg P.W."/>
            <person name="Aroian R.V."/>
        </authorList>
    </citation>
    <scope>NUCLEOTIDE SEQUENCE</scope>
    <source>
        <strain evidence="2">HY135</strain>
    </source>
</reference>
<dbReference type="AlphaFoldDB" id="A0A016U6V9"/>
<evidence type="ECO:0000313" key="1">
    <source>
        <dbReference type="EMBL" id="EYC10547.1"/>
    </source>
</evidence>
<keyword evidence="2" id="KW-1185">Reference proteome</keyword>
<proteinExistence type="predicted"/>
<dbReference type="EMBL" id="JARK01001391">
    <property type="protein sequence ID" value="EYC10547.1"/>
    <property type="molecule type" value="Genomic_DNA"/>
</dbReference>
<name>A0A016U6V9_9BILA</name>
<comment type="caution">
    <text evidence="1">The sequence shown here is derived from an EMBL/GenBank/DDBJ whole genome shotgun (WGS) entry which is preliminary data.</text>
</comment>
<protein>
    <submittedName>
        <fullName evidence="1">Uncharacterized protein</fullName>
    </submittedName>
</protein>
<dbReference type="Proteomes" id="UP000024635">
    <property type="component" value="Unassembled WGS sequence"/>
</dbReference>
<gene>
    <name evidence="1" type="primary">Acey_s0055.g2619</name>
    <name evidence="1" type="ORF">Y032_0055g2619</name>
</gene>
<evidence type="ECO:0000313" key="2">
    <source>
        <dbReference type="Proteomes" id="UP000024635"/>
    </source>
</evidence>
<organism evidence="1 2">
    <name type="scientific">Ancylostoma ceylanicum</name>
    <dbReference type="NCBI Taxonomy" id="53326"/>
    <lineage>
        <taxon>Eukaryota</taxon>
        <taxon>Metazoa</taxon>
        <taxon>Ecdysozoa</taxon>
        <taxon>Nematoda</taxon>
        <taxon>Chromadorea</taxon>
        <taxon>Rhabditida</taxon>
        <taxon>Rhabditina</taxon>
        <taxon>Rhabditomorpha</taxon>
        <taxon>Strongyloidea</taxon>
        <taxon>Ancylostomatidae</taxon>
        <taxon>Ancylostomatinae</taxon>
        <taxon>Ancylostoma</taxon>
    </lineage>
</organism>